<feature type="compositionally biased region" description="Polar residues" evidence="1">
    <location>
        <begin position="151"/>
        <end position="162"/>
    </location>
</feature>
<sequence>SFAAEVVSPGFANRVVREAQALLQEPCRGSTAIPCWKDTSELESFLIMPDIRSVASVLEPTSSSNECVRDPTSVQAVVAALQQAQVGKGIKRGSCYMEPEDLSKRQKCTATGGSIVSTSIPINYSRDYLEDGHSCGSNGGGGEKRALDLSPSAQGSSQQLSPDNKKRCVLDPMVASFSSSKHIVHLGIIQANGRDTPFSMYDSRRDTDSESNPSVESGQSKHSEQSLHQQTSEATGGESCIISPGPSERDPSDRSGSHTPQSIRGESCGGGGGTANTSRTSTPRNPTPPRPTHVISLEAYKAEKAKSQQRLKKMLGMLFHVKEGEELQQSKSGDSTPVSGSAFTLVSPASTTTSVTPSLTPATTSGTIETTATSLSTSAVGGLGTLLSSNSIPKVKISEENATSSTGSITQTPSEGAKSEVTASFTLFLKPPSTSASTSTASTVSDSGNKEKDKATAGSDVSVTEVFKLPADAKVNNGGAVVSLSTVNKSSAAPLSSGSLVEFLKTTSPAKSGILSTPSSNENPLLKTYAHPICTSGTETSHALGILPVNTSFMTGSTGKSTLAQSSPISTNVISSTPAFSANMFHNVSTSSIPFNATLTPPRDSTINNSSVSPEYIPSPSAATSFTFRSSNLNKCVSSPQSSSGPTSSVSVSSSTRYVMSSGFYSNTSPSVQSSTASQGLRDALTRTSDAGLASILSNYSSDMISFGIGSNGASTQSPFTFLDPKKSKASTDSTSVLPSRSHEFSFKTSQDSSSPATLFASTGTSQASSSIPSTGFDSFGSQIGSTASPVTSPPVYSVTSSSVTAPTPFGVSTTSAAAPFGVSTTSAAAPFGASTTSATAPFGMGTTSAAAPFGMGTTSAAAPFGVSATSVTAPFGVSTTSATAPSPFGVTPSSAAPSPFGVTSSAAAPSPFGVTSSAAAPSPFGVTPSLAAAPSPFGVTSSSATAPFGVSSTSVTTPSLFGGVSVTPVVVQPIFGVSTASITSPSTFNSTTASVTSTNQTSSFSFGQSAGSQPTTTASASPFTFGSSSTQATSGPSSSVFQFGGPAAPTGTVTLPQPFAPAVVSTQTSTVTSPLFSFGTAGAPPPTTTAAAATPSPFTFGAPKSNTPGQTFGSTTETSGKAVSSGFSFNPVPAASTTTSPPSAGFSFGPPATTQASGFQFSSPRTAPSTNMKANSSFNFGSNTNKAPSFGGASSATSPFSFGGSTATATNFGSNPSQSFGATTTGTPTFGTSTPSFATATVNPTSPFGSTNAFGATSPNASFTAPTFGTPNGNKTNSGANPFGVQGATASFAAGNNPAQTPTFGSTGSTSVFGATQTPSFGSTTFGSDKTATNKGSTFQFGQGASNTPSFGAASPPTFGGATSPSTFGGVSATGAAGGPVFQFGSTNAPSFSAGNGPASVATRRPRARAPRRHR</sequence>
<feature type="region of interest" description="Disordered" evidence="1">
    <location>
        <begin position="1135"/>
        <end position="1171"/>
    </location>
</feature>
<feature type="compositionally biased region" description="Basic and acidic residues" evidence="1">
    <location>
        <begin position="247"/>
        <end position="256"/>
    </location>
</feature>
<feature type="compositionally biased region" description="Basic residues" evidence="1">
    <location>
        <begin position="1405"/>
        <end position="1416"/>
    </location>
</feature>
<protein>
    <submittedName>
        <fullName evidence="2">Nuclear pore complex protein NUP98A-like</fullName>
    </submittedName>
</protein>
<proteinExistence type="predicted"/>
<evidence type="ECO:0000256" key="1">
    <source>
        <dbReference type="SAM" id="MobiDB-lite"/>
    </source>
</evidence>
<feature type="compositionally biased region" description="Low complexity" evidence="1">
    <location>
        <begin position="433"/>
        <end position="447"/>
    </location>
</feature>
<comment type="caution">
    <text evidence="2">The sequence shown here is derived from an EMBL/GenBank/DDBJ whole genome shotgun (WGS) entry which is preliminary data.</text>
</comment>
<feature type="region of interest" description="Disordered" evidence="1">
    <location>
        <begin position="432"/>
        <end position="459"/>
    </location>
</feature>
<feature type="compositionally biased region" description="Polar residues" evidence="1">
    <location>
        <begin position="400"/>
        <end position="414"/>
    </location>
</feature>
<evidence type="ECO:0000313" key="3">
    <source>
        <dbReference type="Proteomes" id="UP000747542"/>
    </source>
</evidence>
<reference evidence="2" key="1">
    <citation type="journal article" date="2021" name="Sci. Adv.">
        <title>The American lobster genome reveals insights on longevity, neural, and immune adaptations.</title>
        <authorList>
            <person name="Polinski J.M."/>
            <person name="Zimin A.V."/>
            <person name="Clark K.F."/>
            <person name="Kohn A.B."/>
            <person name="Sadowski N."/>
            <person name="Timp W."/>
            <person name="Ptitsyn A."/>
            <person name="Khanna P."/>
            <person name="Romanova D.Y."/>
            <person name="Williams P."/>
            <person name="Greenwood S.J."/>
            <person name="Moroz L.L."/>
            <person name="Walt D.R."/>
            <person name="Bodnar A.G."/>
        </authorList>
    </citation>
    <scope>NUCLEOTIDE SEQUENCE</scope>
    <source>
        <strain evidence="2">GMGI-L3</strain>
    </source>
</reference>
<feature type="compositionally biased region" description="Low complexity" evidence="1">
    <location>
        <begin position="1135"/>
        <end position="1153"/>
    </location>
</feature>
<feature type="region of interest" description="Disordered" evidence="1">
    <location>
        <begin position="194"/>
        <end position="292"/>
    </location>
</feature>
<feature type="compositionally biased region" description="Low complexity" evidence="1">
    <location>
        <begin position="1027"/>
        <end position="1040"/>
    </location>
</feature>
<feature type="compositionally biased region" description="Polar residues" evidence="1">
    <location>
        <begin position="1385"/>
        <end position="1395"/>
    </location>
</feature>
<feature type="region of interest" description="Disordered" evidence="1">
    <location>
        <begin position="1000"/>
        <end position="1044"/>
    </location>
</feature>
<name>A0A8J5N9L5_HOMAM</name>
<dbReference type="EMBL" id="JAHLQT010005252">
    <property type="protein sequence ID" value="KAG7175616.1"/>
    <property type="molecule type" value="Genomic_DNA"/>
</dbReference>
<gene>
    <name evidence="2" type="primary">NUP98A-L</name>
    <name evidence="2" type="ORF">Hamer_G024911</name>
</gene>
<feature type="region of interest" description="Disordered" evidence="1">
    <location>
        <begin position="1222"/>
        <end position="1245"/>
    </location>
</feature>
<feature type="region of interest" description="Disordered" evidence="1">
    <location>
        <begin position="398"/>
        <end position="417"/>
    </location>
</feature>
<feature type="region of interest" description="Disordered" evidence="1">
    <location>
        <begin position="133"/>
        <end position="165"/>
    </location>
</feature>
<feature type="compositionally biased region" description="Polar residues" evidence="1">
    <location>
        <begin position="1015"/>
        <end position="1026"/>
    </location>
</feature>
<feature type="compositionally biased region" description="Polar residues" evidence="1">
    <location>
        <begin position="1154"/>
        <end position="1171"/>
    </location>
</feature>
<feature type="region of interest" description="Disordered" evidence="1">
    <location>
        <begin position="724"/>
        <end position="772"/>
    </location>
</feature>
<feature type="compositionally biased region" description="Low complexity" evidence="1">
    <location>
        <begin position="1003"/>
        <end position="1014"/>
    </location>
</feature>
<dbReference type="Proteomes" id="UP000747542">
    <property type="component" value="Unassembled WGS sequence"/>
</dbReference>
<feature type="region of interest" description="Disordered" evidence="1">
    <location>
        <begin position="1376"/>
        <end position="1416"/>
    </location>
</feature>
<feature type="compositionally biased region" description="Low complexity" evidence="1">
    <location>
        <begin position="1222"/>
        <end position="1242"/>
    </location>
</feature>
<feature type="non-terminal residue" evidence="2">
    <location>
        <position position="1416"/>
    </location>
</feature>
<evidence type="ECO:0000313" key="2">
    <source>
        <dbReference type="EMBL" id="KAG7175616.1"/>
    </source>
</evidence>
<accession>A0A8J5N9L5</accession>
<keyword evidence="3" id="KW-1185">Reference proteome</keyword>
<organism evidence="2 3">
    <name type="scientific">Homarus americanus</name>
    <name type="common">American lobster</name>
    <dbReference type="NCBI Taxonomy" id="6706"/>
    <lineage>
        <taxon>Eukaryota</taxon>
        <taxon>Metazoa</taxon>
        <taxon>Ecdysozoa</taxon>
        <taxon>Arthropoda</taxon>
        <taxon>Crustacea</taxon>
        <taxon>Multicrustacea</taxon>
        <taxon>Malacostraca</taxon>
        <taxon>Eumalacostraca</taxon>
        <taxon>Eucarida</taxon>
        <taxon>Decapoda</taxon>
        <taxon>Pleocyemata</taxon>
        <taxon>Astacidea</taxon>
        <taxon>Nephropoidea</taxon>
        <taxon>Nephropidae</taxon>
        <taxon>Homarus</taxon>
    </lineage>
</organism>
<feature type="compositionally biased region" description="Polar residues" evidence="1">
    <location>
        <begin position="747"/>
        <end position="772"/>
    </location>
</feature>